<comment type="caution">
    <text evidence="1">The sequence shown here is derived from an EMBL/GenBank/DDBJ whole genome shotgun (WGS) entry which is preliminary data.</text>
</comment>
<dbReference type="Proteomes" id="UP000825935">
    <property type="component" value="Chromosome 10"/>
</dbReference>
<reference evidence="1" key="1">
    <citation type="submission" date="2021-08" db="EMBL/GenBank/DDBJ databases">
        <title>WGS assembly of Ceratopteris richardii.</title>
        <authorList>
            <person name="Marchant D.B."/>
            <person name="Chen G."/>
            <person name="Jenkins J."/>
            <person name="Shu S."/>
            <person name="Leebens-Mack J."/>
            <person name="Grimwood J."/>
            <person name="Schmutz J."/>
            <person name="Soltis P."/>
            <person name="Soltis D."/>
            <person name="Chen Z.-H."/>
        </authorList>
    </citation>
    <scope>NUCLEOTIDE SEQUENCE</scope>
    <source>
        <strain evidence="1">Whitten #5841</strain>
        <tissue evidence="1">Leaf</tissue>
    </source>
</reference>
<dbReference type="EMBL" id="CM035415">
    <property type="protein sequence ID" value="KAH7426559.1"/>
    <property type="molecule type" value="Genomic_DNA"/>
</dbReference>
<name>A0A8T2U1N9_CERRI</name>
<sequence length="83" mass="9577">MCSLNLSLSLNEWRCLTQQRCSLSSSKTWWQQLECFNEELAMNNNYGWCAQIRVLKAFSVLNPSPMTCIHAAESSQLQFLSQQ</sequence>
<organism evidence="1 2">
    <name type="scientific">Ceratopteris richardii</name>
    <name type="common">Triangle waterfern</name>
    <dbReference type="NCBI Taxonomy" id="49495"/>
    <lineage>
        <taxon>Eukaryota</taxon>
        <taxon>Viridiplantae</taxon>
        <taxon>Streptophyta</taxon>
        <taxon>Embryophyta</taxon>
        <taxon>Tracheophyta</taxon>
        <taxon>Polypodiopsida</taxon>
        <taxon>Polypodiidae</taxon>
        <taxon>Polypodiales</taxon>
        <taxon>Pteridineae</taxon>
        <taxon>Pteridaceae</taxon>
        <taxon>Parkerioideae</taxon>
        <taxon>Ceratopteris</taxon>
    </lineage>
</organism>
<keyword evidence="2" id="KW-1185">Reference proteome</keyword>
<accession>A0A8T2U1N9</accession>
<gene>
    <name evidence="1" type="ORF">KP509_10G006100</name>
</gene>
<proteinExistence type="predicted"/>
<evidence type="ECO:0000313" key="2">
    <source>
        <dbReference type="Proteomes" id="UP000825935"/>
    </source>
</evidence>
<evidence type="ECO:0000313" key="1">
    <source>
        <dbReference type="EMBL" id="KAH7426559.1"/>
    </source>
</evidence>
<dbReference type="AlphaFoldDB" id="A0A8T2U1N9"/>
<protein>
    <submittedName>
        <fullName evidence="1">Uncharacterized protein</fullName>
    </submittedName>
</protein>